<evidence type="ECO:0000313" key="2">
    <source>
        <dbReference type="Proteomes" id="UP000823775"/>
    </source>
</evidence>
<gene>
    <name evidence="1" type="ORF">HAX54_040713</name>
</gene>
<reference evidence="1 2" key="1">
    <citation type="journal article" date="2021" name="BMC Genomics">
        <title>Datura genome reveals duplications of psychoactive alkaloid biosynthetic genes and high mutation rate following tissue culture.</title>
        <authorList>
            <person name="Rajewski A."/>
            <person name="Carter-House D."/>
            <person name="Stajich J."/>
            <person name="Litt A."/>
        </authorList>
    </citation>
    <scope>NUCLEOTIDE SEQUENCE [LARGE SCALE GENOMIC DNA]</scope>
    <source>
        <strain evidence="1">AR-01</strain>
    </source>
</reference>
<name>A0ABS8VT48_DATST</name>
<comment type="caution">
    <text evidence="1">The sequence shown here is derived from an EMBL/GenBank/DDBJ whole genome shotgun (WGS) entry which is preliminary data.</text>
</comment>
<feature type="non-terminal residue" evidence="1">
    <location>
        <position position="1"/>
    </location>
</feature>
<protein>
    <submittedName>
        <fullName evidence="1">Uncharacterized protein</fullName>
    </submittedName>
</protein>
<sequence>GPTVVTRDLPQQTLRFLHYDRSGGLQPLQQSHCSETLNIAAILNSNIKLLLLPFPYEYSLS</sequence>
<proteinExistence type="predicted"/>
<keyword evidence="2" id="KW-1185">Reference proteome</keyword>
<organism evidence="1 2">
    <name type="scientific">Datura stramonium</name>
    <name type="common">Jimsonweed</name>
    <name type="synonym">Common thornapple</name>
    <dbReference type="NCBI Taxonomy" id="4076"/>
    <lineage>
        <taxon>Eukaryota</taxon>
        <taxon>Viridiplantae</taxon>
        <taxon>Streptophyta</taxon>
        <taxon>Embryophyta</taxon>
        <taxon>Tracheophyta</taxon>
        <taxon>Spermatophyta</taxon>
        <taxon>Magnoliopsida</taxon>
        <taxon>eudicotyledons</taxon>
        <taxon>Gunneridae</taxon>
        <taxon>Pentapetalae</taxon>
        <taxon>asterids</taxon>
        <taxon>lamiids</taxon>
        <taxon>Solanales</taxon>
        <taxon>Solanaceae</taxon>
        <taxon>Solanoideae</taxon>
        <taxon>Datureae</taxon>
        <taxon>Datura</taxon>
    </lineage>
</organism>
<dbReference type="EMBL" id="JACEIK010005786">
    <property type="protein sequence ID" value="MCE0482212.1"/>
    <property type="molecule type" value="Genomic_DNA"/>
</dbReference>
<accession>A0ABS8VT48</accession>
<dbReference type="Proteomes" id="UP000823775">
    <property type="component" value="Unassembled WGS sequence"/>
</dbReference>
<evidence type="ECO:0000313" key="1">
    <source>
        <dbReference type="EMBL" id="MCE0482212.1"/>
    </source>
</evidence>